<evidence type="ECO:0000313" key="4">
    <source>
        <dbReference type="Proteomes" id="UP000256328"/>
    </source>
</evidence>
<dbReference type="InterPro" id="IPR051213">
    <property type="entry name" value="START_lipid_transfer"/>
</dbReference>
<gene>
    <name evidence="3" type="ORF">BP5796_04739</name>
</gene>
<feature type="region of interest" description="Disordered" evidence="1">
    <location>
        <begin position="509"/>
        <end position="602"/>
    </location>
</feature>
<protein>
    <recommendedName>
        <fullName evidence="2">DUF3074 domain-containing protein</fullName>
    </recommendedName>
</protein>
<feature type="compositionally biased region" description="Low complexity" evidence="1">
    <location>
        <begin position="293"/>
        <end position="303"/>
    </location>
</feature>
<reference evidence="3 4" key="1">
    <citation type="journal article" date="2018" name="IMA Fungus">
        <title>IMA Genome-F 9: Draft genome sequence of Annulohypoxylon stygium, Aspergillus mulundensis, Berkeleyomyces basicola (syn. Thielaviopsis basicola), Ceratocystis smalleyi, two Cercospora beticola strains, Coleophoma cylindrospora, Fusarium fracticaudum, Phialophora cf. hyalina, and Morchella septimelata.</title>
        <authorList>
            <person name="Wingfield B.D."/>
            <person name="Bills G.F."/>
            <person name="Dong Y."/>
            <person name="Huang W."/>
            <person name="Nel W.J."/>
            <person name="Swalarsk-Parry B.S."/>
            <person name="Vaghefi N."/>
            <person name="Wilken P.M."/>
            <person name="An Z."/>
            <person name="de Beer Z.W."/>
            <person name="De Vos L."/>
            <person name="Chen L."/>
            <person name="Duong T.A."/>
            <person name="Gao Y."/>
            <person name="Hammerbacher A."/>
            <person name="Kikkert J.R."/>
            <person name="Li Y."/>
            <person name="Li H."/>
            <person name="Li K."/>
            <person name="Li Q."/>
            <person name="Liu X."/>
            <person name="Ma X."/>
            <person name="Naidoo K."/>
            <person name="Pethybridge S.J."/>
            <person name="Sun J."/>
            <person name="Steenkamp E.T."/>
            <person name="van der Nest M.A."/>
            <person name="van Wyk S."/>
            <person name="Wingfield M.J."/>
            <person name="Xiong C."/>
            <person name="Yue Q."/>
            <person name="Zhang X."/>
        </authorList>
    </citation>
    <scope>NUCLEOTIDE SEQUENCE [LARGE SCALE GENOMIC DNA]</scope>
    <source>
        <strain evidence="3 4">BP5796</strain>
    </source>
</reference>
<evidence type="ECO:0000313" key="3">
    <source>
        <dbReference type="EMBL" id="RDW83248.1"/>
    </source>
</evidence>
<feature type="region of interest" description="Disordered" evidence="1">
    <location>
        <begin position="618"/>
        <end position="643"/>
    </location>
</feature>
<feature type="compositionally biased region" description="Basic and acidic residues" evidence="1">
    <location>
        <begin position="422"/>
        <end position="431"/>
    </location>
</feature>
<feature type="region of interest" description="Disordered" evidence="1">
    <location>
        <begin position="391"/>
        <end position="448"/>
    </location>
</feature>
<dbReference type="Proteomes" id="UP000256328">
    <property type="component" value="Unassembled WGS sequence"/>
</dbReference>
<dbReference type="InterPro" id="IPR023393">
    <property type="entry name" value="START-like_dom_sf"/>
</dbReference>
<organism evidence="3 4">
    <name type="scientific">Coleophoma crateriformis</name>
    <dbReference type="NCBI Taxonomy" id="565419"/>
    <lineage>
        <taxon>Eukaryota</taxon>
        <taxon>Fungi</taxon>
        <taxon>Dikarya</taxon>
        <taxon>Ascomycota</taxon>
        <taxon>Pezizomycotina</taxon>
        <taxon>Leotiomycetes</taxon>
        <taxon>Helotiales</taxon>
        <taxon>Dermateaceae</taxon>
        <taxon>Coleophoma</taxon>
    </lineage>
</organism>
<dbReference type="InterPro" id="IPR024500">
    <property type="entry name" value="DUF3074"/>
</dbReference>
<feature type="compositionally biased region" description="Basic residues" evidence="1">
    <location>
        <begin position="705"/>
        <end position="717"/>
    </location>
</feature>
<evidence type="ECO:0000256" key="1">
    <source>
        <dbReference type="SAM" id="MobiDB-lite"/>
    </source>
</evidence>
<comment type="caution">
    <text evidence="3">The sequence shown here is derived from an EMBL/GenBank/DDBJ whole genome shotgun (WGS) entry which is preliminary data.</text>
</comment>
<dbReference type="PANTHER" id="PTHR19308:SF14">
    <property type="entry name" value="START DOMAIN-CONTAINING PROTEIN"/>
    <property type="match status" value="1"/>
</dbReference>
<dbReference type="OrthoDB" id="5403181at2759"/>
<feature type="compositionally biased region" description="Basic and acidic residues" evidence="1">
    <location>
        <begin position="398"/>
        <end position="411"/>
    </location>
</feature>
<feature type="region of interest" description="Disordered" evidence="1">
    <location>
        <begin position="286"/>
        <end position="338"/>
    </location>
</feature>
<keyword evidence="4" id="KW-1185">Reference proteome</keyword>
<dbReference type="EMBL" id="PDLN01000006">
    <property type="protein sequence ID" value="RDW83248.1"/>
    <property type="molecule type" value="Genomic_DNA"/>
</dbReference>
<dbReference type="PANTHER" id="PTHR19308">
    <property type="entry name" value="PHOSPHATIDYLCHOLINE TRANSFER PROTEIN"/>
    <property type="match status" value="1"/>
</dbReference>
<feature type="region of interest" description="Disordered" evidence="1">
    <location>
        <begin position="696"/>
        <end position="741"/>
    </location>
</feature>
<name>A0A3D8SBW2_9HELO</name>
<dbReference type="Pfam" id="PF11274">
    <property type="entry name" value="DUF3074"/>
    <property type="match status" value="1"/>
</dbReference>
<feature type="compositionally biased region" description="Basic and acidic residues" evidence="1">
    <location>
        <begin position="534"/>
        <end position="545"/>
    </location>
</feature>
<accession>A0A3D8SBW2</accession>
<feature type="compositionally biased region" description="Basic and acidic residues" evidence="1">
    <location>
        <begin position="319"/>
        <end position="334"/>
    </location>
</feature>
<feature type="compositionally biased region" description="Basic and acidic residues" evidence="1">
    <location>
        <begin position="553"/>
        <end position="602"/>
    </location>
</feature>
<proteinExistence type="predicted"/>
<sequence>MAALHNALKSLGPTEYSDVPISSPEALTPYLSDAFSAGQLIVDSVPNAAPSGNSVTSEQRERASSTASNALEMEISDARSSPPPADVEALQKEWKPVKLNPRDNPLGISVYKLGGKDGKGAWFARKSVHEGLGFTKWKKSLEREFPETLKVQGAPGEGNIRGIGGERRVEYKSVEGVGNVEVYHLSAQFPGPTAPRDFVTLLITSDQALKPHSESEEGIPRHYMVISKPCLHPDALPRDGFIRGQYESVEFIREIPRAPPRKSMSASNLLQKHEDLGKEAILRNASKQHPEFSSQDDSGLSRSDSGRARGKTISFAESRGADAKGEDMDKRREADDENELNPIEWIMITRSDPGGSVPRFLIERGTPGGIVADASKFLNWACAIDLKDLESGGDTENALDKEPSILTKEEPQDFNANGHLAGLERSDERPSEPPSVANEAEPATTKDGGIYGMVAGAAGMAGEFIASNMTAKYLPGQFPDSSTTLNDGSASPLRRDSISTVASTSSIGSFTSALSHGPVSGNGVIDDTTSDKTATSDKTETDSVTRSRASSQQDKELQKLEDRKRKLDEKLSKARENELKKKSEDTQKEADAIKKAEERHERELAKLEIKKEREIAKLEAKRRKDEQKAEEKKRKALEKDEKTRLARELEEIRAEVLVLRKEKDLMRDQIGDLQAENTVLAAKLGRLGPQGEEVLKEARQDAGKGGRKRGASLRGLKRNGSTMSVSLGSLSSGEKEKQEAA</sequence>
<dbReference type="AlphaFoldDB" id="A0A3D8SBW2"/>
<evidence type="ECO:0000259" key="2">
    <source>
        <dbReference type="Pfam" id="PF11274"/>
    </source>
</evidence>
<feature type="domain" description="DUF3074" evidence="2">
    <location>
        <begin position="122"/>
        <end position="381"/>
    </location>
</feature>
<dbReference type="SUPFAM" id="SSF55961">
    <property type="entry name" value="Bet v1-like"/>
    <property type="match status" value="1"/>
</dbReference>
<dbReference type="Gene3D" id="3.30.530.20">
    <property type="match status" value="1"/>
</dbReference>